<dbReference type="PANTHER" id="PTHR11647">
    <property type="entry name" value="HYDRANTOINASE/DIHYDROPYRIMIDINASE FAMILY MEMBER"/>
    <property type="match status" value="1"/>
</dbReference>
<evidence type="ECO:0000259" key="2">
    <source>
        <dbReference type="Pfam" id="PF07969"/>
    </source>
</evidence>
<dbReference type="Gene3D" id="3.20.20.140">
    <property type="entry name" value="Metal-dependent hydrolases"/>
    <property type="match status" value="2"/>
</dbReference>
<feature type="signal peptide" evidence="1">
    <location>
        <begin position="1"/>
        <end position="24"/>
    </location>
</feature>
<dbReference type="AlphaFoldDB" id="A0A518H359"/>
<evidence type="ECO:0000313" key="3">
    <source>
        <dbReference type="EMBL" id="QDV35273.1"/>
    </source>
</evidence>
<dbReference type="RefSeq" id="WP_145270764.1">
    <property type="nucleotide sequence ID" value="NZ_CP036426.1"/>
</dbReference>
<dbReference type="OrthoDB" id="9775607at2"/>
<protein>
    <submittedName>
        <fullName evidence="3">D-aminoacylase</fullName>
        <ecNumber evidence="3">3.5.1.81</ecNumber>
    </submittedName>
</protein>
<dbReference type="EMBL" id="CP036426">
    <property type="protein sequence ID" value="QDV35273.1"/>
    <property type="molecule type" value="Genomic_DNA"/>
</dbReference>
<reference evidence="3 4" key="1">
    <citation type="submission" date="2019-02" db="EMBL/GenBank/DDBJ databases">
        <title>Deep-cultivation of Planctomycetes and their phenomic and genomic characterization uncovers novel biology.</title>
        <authorList>
            <person name="Wiegand S."/>
            <person name="Jogler M."/>
            <person name="Boedeker C."/>
            <person name="Pinto D."/>
            <person name="Vollmers J."/>
            <person name="Rivas-Marin E."/>
            <person name="Kohn T."/>
            <person name="Peeters S.H."/>
            <person name="Heuer A."/>
            <person name="Rast P."/>
            <person name="Oberbeckmann S."/>
            <person name="Bunk B."/>
            <person name="Jeske O."/>
            <person name="Meyerdierks A."/>
            <person name="Storesund J.E."/>
            <person name="Kallscheuer N."/>
            <person name="Luecker S."/>
            <person name="Lage O.M."/>
            <person name="Pohl T."/>
            <person name="Merkel B.J."/>
            <person name="Hornburger P."/>
            <person name="Mueller R.-W."/>
            <person name="Bruemmer F."/>
            <person name="Labrenz M."/>
            <person name="Spormann A.M."/>
            <person name="Op den Camp H."/>
            <person name="Overmann J."/>
            <person name="Amann R."/>
            <person name="Jetten M.S.M."/>
            <person name="Mascher T."/>
            <person name="Medema M.H."/>
            <person name="Devos D.P."/>
            <person name="Kaster A.-K."/>
            <person name="Ovreas L."/>
            <person name="Rohde M."/>
            <person name="Galperin M.Y."/>
            <person name="Jogler C."/>
        </authorList>
    </citation>
    <scope>NUCLEOTIDE SEQUENCE [LARGE SCALE GENOMIC DNA]</scope>
    <source>
        <strain evidence="3 4">ElP</strain>
    </source>
</reference>
<dbReference type="Pfam" id="PF07969">
    <property type="entry name" value="Amidohydro_3"/>
    <property type="match status" value="2"/>
</dbReference>
<proteinExistence type="predicted"/>
<dbReference type="GO" id="GO:0005829">
    <property type="term" value="C:cytosol"/>
    <property type="evidence" value="ECO:0007669"/>
    <property type="project" value="TreeGrafter"/>
</dbReference>
<dbReference type="InterPro" id="IPR013108">
    <property type="entry name" value="Amidohydro_3"/>
</dbReference>
<feature type="domain" description="Amidohydrolase 3" evidence="2">
    <location>
        <begin position="459"/>
        <end position="546"/>
    </location>
</feature>
<gene>
    <name evidence="3" type="primary">dan_3</name>
    <name evidence="3" type="ORF">ElP_31760</name>
</gene>
<sequence precursor="true">MTIRQSHLCLFALIASLTPAPAVASQEGDPGPYDLVIRGGRIVDGTGNPWYFGDLAIRGDRIAAVGRIPEDAEAERTIDATGMVVAPGFVDMHSHSDRVLFEDGAAESKLYQGVTTDVLGEHTSGGPLAEPTEETIGGETVRIESLGDYLDAVERSGIGINVASYVGLGNVWGGVMGDSFDRPTEEQFREMEDLLDAAMADGALGLSTMLAHPQALGVTTDDLVRLCEVVARHGGLYSSHIRSEGEDVLEAIGEAIAVGERAGVPVDIIHIKIADQALWGRMAEIVALIDAARARGVDVQANVYPYTRGNNDLVSIIPPWAHEGGTEALLARLADPEARARMKRDIRSGLPGWYNHFLAVGGDWSRMLISARLTPEHAGLEGKTMDVILPALAGDRQPPPDDLDLLFDFLLAEGGSIGTIYAHHTEEDMNLALVQPWCSIGSDGSALATSGPLRSGHPHPRNFGTFPRVLGLYVRDRGLLGLEEAVRKMTSQNATKAGLDDRGLLRPGSIADVVVLDPARIIDRSTFLEPFRYSEGISTVVVNGRVALDSGAPTGIRAGRSLRRGR</sequence>
<feature type="chain" id="PRO_5022213621" evidence="1">
    <location>
        <begin position="25"/>
        <end position="566"/>
    </location>
</feature>
<dbReference type="CDD" id="cd01297">
    <property type="entry name" value="D-aminoacylase"/>
    <property type="match status" value="1"/>
</dbReference>
<organism evidence="3 4">
    <name type="scientific">Tautonia plasticadhaerens</name>
    <dbReference type="NCBI Taxonomy" id="2527974"/>
    <lineage>
        <taxon>Bacteria</taxon>
        <taxon>Pseudomonadati</taxon>
        <taxon>Planctomycetota</taxon>
        <taxon>Planctomycetia</taxon>
        <taxon>Isosphaerales</taxon>
        <taxon>Isosphaeraceae</taxon>
        <taxon>Tautonia</taxon>
    </lineage>
</organism>
<name>A0A518H359_9BACT</name>
<dbReference type="GO" id="GO:0047420">
    <property type="term" value="F:N-acyl-D-amino-acid deacylase activity"/>
    <property type="evidence" value="ECO:0007669"/>
    <property type="project" value="UniProtKB-EC"/>
</dbReference>
<keyword evidence="3" id="KW-0378">Hydrolase</keyword>
<keyword evidence="4" id="KW-1185">Reference proteome</keyword>
<dbReference type="EC" id="3.5.1.81" evidence="3"/>
<dbReference type="PANTHER" id="PTHR11647:SF1">
    <property type="entry name" value="COLLAPSIN RESPONSE MEDIATOR PROTEIN"/>
    <property type="match status" value="1"/>
</dbReference>
<dbReference type="Proteomes" id="UP000317835">
    <property type="component" value="Chromosome"/>
</dbReference>
<dbReference type="SUPFAM" id="SSF51556">
    <property type="entry name" value="Metallo-dependent hydrolases"/>
    <property type="match status" value="1"/>
</dbReference>
<evidence type="ECO:0000256" key="1">
    <source>
        <dbReference type="SAM" id="SignalP"/>
    </source>
</evidence>
<dbReference type="GO" id="GO:0016812">
    <property type="term" value="F:hydrolase activity, acting on carbon-nitrogen (but not peptide) bonds, in cyclic amides"/>
    <property type="evidence" value="ECO:0007669"/>
    <property type="project" value="TreeGrafter"/>
</dbReference>
<dbReference type="KEGG" id="tpla:ElP_31760"/>
<accession>A0A518H359</accession>
<dbReference type="InterPro" id="IPR032466">
    <property type="entry name" value="Metal_Hydrolase"/>
</dbReference>
<dbReference type="Gene3D" id="2.30.40.10">
    <property type="entry name" value="Urease, subunit C, domain 1"/>
    <property type="match status" value="2"/>
</dbReference>
<dbReference type="InterPro" id="IPR050378">
    <property type="entry name" value="Metallo-dep_Hydrolases_sf"/>
</dbReference>
<dbReference type="SUPFAM" id="SSF51338">
    <property type="entry name" value="Composite domain of metallo-dependent hydrolases"/>
    <property type="match status" value="1"/>
</dbReference>
<dbReference type="InterPro" id="IPR011059">
    <property type="entry name" value="Metal-dep_hydrolase_composite"/>
</dbReference>
<feature type="domain" description="Amidohydrolase 3" evidence="2">
    <location>
        <begin position="76"/>
        <end position="272"/>
    </location>
</feature>
<evidence type="ECO:0000313" key="4">
    <source>
        <dbReference type="Proteomes" id="UP000317835"/>
    </source>
</evidence>
<keyword evidence="1" id="KW-0732">Signal</keyword>